<evidence type="ECO:0000256" key="1">
    <source>
        <dbReference type="SAM" id="Phobius"/>
    </source>
</evidence>
<dbReference type="Proteomes" id="UP000239010">
    <property type="component" value="Unassembled WGS sequence"/>
</dbReference>
<feature type="transmembrane region" description="Helical" evidence="1">
    <location>
        <begin position="130"/>
        <end position="148"/>
    </location>
</feature>
<organism evidence="2 3">
    <name type="scientific">Entomoplasma ellychniae</name>
    <dbReference type="NCBI Taxonomy" id="2114"/>
    <lineage>
        <taxon>Bacteria</taxon>
        <taxon>Bacillati</taxon>
        <taxon>Mycoplasmatota</taxon>
        <taxon>Mollicutes</taxon>
        <taxon>Entomoplasmatales</taxon>
        <taxon>Entomoplasmataceae</taxon>
        <taxon>Entomoplasma</taxon>
    </lineage>
</organism>
<feature type="transmembrane region" description="Helical" evidence="1">
    <location>
        <begin position="12"/>
        <end position="35"/>
    </location>
</feature>
<feature type="transmembrane region" description="Helical" evidence="1">
    <location>
        <begin position="55"/>
        <end position="75"/>
    </location>
</feature>
<feature type="transmembrane region" description="Helical" evidence="1">
    <location>
        <begin position="169"/>
        <end position="190"/>
    </location>
</feature>
<gene>
    <name evidence="2" type="ORF">EELLY_v1c04850</name>
</gene>
<proteinExistence type="predicted"/>
<comment type="caution">
    <text evidence="2">The sequence shown here is derived from an EMBL/GenBank/DDBJ whole genome shotgun (WGS) entry which is preliminary data.</text>
</comment>
<protein>
    <recommendedName>
        <fullName evidence="4">Transmembrane protein</fullName>
    </recommendedName>
</protein>
<evidence type="ECO:0000313" key="2">
    <source>
        <dbReference type="EMBL" id="PPE04805.1"/>
    </source>
</evidence>
<feature type="transmembrane region" description="Helical" evidence="1">
    <location>
        <begin position="210"/>
        <end position="235"/>
    </location>
</feature>
<dbReference type="EMBL" id="PHND01000001">
    <property type="protein sequence ID" value="PPE04805.1"/>
    <property type="molecule type" value="Genomic_DNA"/>
</dbReference>
<evidence type="ECO:0008006" key="4">
    <source>
        <dbReference type="Google" id="ProtNLM"/>
    </source>
</evidence>
<dbReference type="AlphaFoldDB" id="A0A8E2QY96"/>
<reference evidence="2 3" key="1">
    <citation type="submission" date="2017-11" db="EMBL/GenBank/DDBJ databases">
        <title>Genome sequence of Entomoplasma ellychniae ELCN-1 (ATCC 43707).</title>
        <authorList>
            <person name="Lo W.-S."/>
            <person name="Gasparich G.E."/>
            <person name="Kuo C.-H."/>
        </authorList>
    </citation>
    <scope>NUCLEOTIDE SEQUENCE [LARGE SCALE GENOMIC DNA]</scope>
    <source>
        <strain evidence="2 3">ELCN-1</strain>
    </source>
</reference>
<evidence type="ECO:0000313" key="3">
    <source>
        <dbReference type="Proteomes" id="UP000239010"/>
    </source>
</evidence>
<keyword evidence="1" id="KW-1133">Transmembrane helix</keyword>
<keyword evidence="3" id="KW-1185">Reference proteome</keyword>
<sequence length="254" mass="30074">MKINKIKFSIILFLAITPISCILLDVIMNTIYGIQLKQEFEPQKVGFIGTVCEQTIYFSVWSALVTSSWGFIKLINYIKTDKKVSWAESKNTETMVLTYNFVSMIIFTGTMFIARDTIVGFTNWYNTTKSVVEHWICPFIIIIYYFCFREQRPDLSLRNYMVNHAWKNNILELFYGAYLIIRVIYIKKYMDYNTSLRPFPYEQMDPYKTSFIQMYGLMLAAIFATYLFSGLFEYLSFKNSLIVNKRAFKKFKKN</sequence>
<keyword evidence="1" id="KW-0472">Membrane</keyword>
<accession>A0A8E2QY96</accession>
<feature type="transmembrane region" description="Helical" evidence="1">
    <location>
        <begin position="96"/>
        <end position="114"/>
    </location>
</feature>
<dbReference type="RefSeq" id="WP_104205894.1">
    <property type="nucleotide sequence ID" value="NZ_PHND01000001.1"/>
</dbReference>
<name>A0A8E2QY96_9MOLU</name>
<keyword evidence="1" id="KW-0812">Transmembrane</keyword>